<name>A0A915K5Y6_ROMCU</name>
<sequence>MENQMQTNFNCSYRNCNCSFDDAMIFDLHLRYCRIKNAHELTICHSNPMHVVPKVELTYHVEMCCNSRREVDSFIHQIHQSAMQPVQDLRLRHLIDHQQKIRQIEDADQIVPSIDDVIKKFDRFDV</sequence>
<accession>A0A915K5Y6</accession>
<protein>
    <submittedName>
        <fullName evidence="2">Uncharacterized protein</fullName>
    </submittedName>
</protein>
<proteinExistence type="predicted"/>
<evidence type="ECO:0000313" key="2">
    <source>
        <dbReference type="WBParaSite" id="nRc.2.0.1.t33282-RA"/>
    </source>
</evidence>
<keyword evidence="1" id="KW-1185">Reference proteome</keyword>
<dbReference type="WBParaSite" id="nRc.2.0.1.t33282-RA">
    <property type="protein sequence ID" value="nRc.2.0.1.t33282-RA"/>
    <property type="gene ID" value="nRc.2.0.1.g33282"/>
</dbReference>
<evidence type="ECO:0000313" key="1">
    <source>
        <dbReference type="Proteomes" id="UP000887565"/>
    </source>
</evidence>
<dbReference type="AlphaFoldDB" id="A0A915K5Y6"/>
<reference evidence="2" key="1">
    <citation type="submission" date="2022-11" db="UniProtKB">
        <authorList>
            <consortium name="WormBaseParasite"/>
        </authorList>
    </citation>
    <scope>IDENTIFICATION</scope>
</reference>
<dbReference type="Proteomes" id="UP000887565">
    <property type="component" value="Unplaced"/>
</dbReference>
<organism evidence="1 2">
    <name type="scientific">Romanomermis culicivorax</name>
    <name type="common">Nematode worm</name>
    <dbReference type="NCBI Taxonomy" id="13658"/>
    <lineage>
        <taxon>Eukaryota</taxon>
        <taxon>Metazoa</taxon>
        <taxon>Ecdysozoa</taxon>
        <taxon>Nematoda</taxon>
        <taxon>Enoplea</taxon>
        <taxon>Dorylaimia</taxon>
        <taxon>Mermithida</taxon>
        <taxon>Mermithoidea</taxon>
        <taxon>Mermithidae</taxon>
        <taxon>Romanomermis</taxon>
    </lineage>
</organism>